<comment type="similarity">
    <text evidence="1">Belongs to the peptidase A1 family.</text>
</comment>
<proteinExistence type="inferred from homology"/>
<dbReference type="GO" id="GO:0004190">
    <property type="term" value="F:aspartic-type endopeptidase activity"/>
    <property type="evidence" value="ECO:0007669"/>
    <property type="project" value="InterPro"/>
</dbReference>
<dbReference type="PANTHER" id="PTHR47966:SF65">
    <property type="entry name" value="ASPARTIC-TYPE ENDOPEPTIDASE"/>
    <property type="match status" value="1"/>
</dbReference>
<evidence type="ECO:0000256" key="4">
    <source>
        <dbReference type="PIRSR" id="PIRSR601461-2"/>
    </source>
</evidence>
<feature type="chain" id="PRO_5034654420" description="Peptidase A1 domain-containing protein" evidence="5">
    <location>
        <begin position="17"/>
        <end position="368"/>
    </location>
</feature>
<comment type="caution">
    <text evidence="7">The sequence shown here is derived from an EMBL/GenBank/DDBJ whole genome shotgun (WGS) entry which is preliminary data.</text>
</comment>
<reference evidence="7" key="1">
    <citation type="submission" date="2020-10" db="EMBL/GenBank/DDBJ databases">
        <title>The Whole-Genome Sequence of Metschnikowia persimmonesis, a Novel Endophytic Yeast Species Isolated from Medicinal Plant Diospyros kaki Thumb.</title>
        <authorList>
            <person name="Rahmat E."/>
            <person name="Kang Y."/>
        </authorList>
    </citation>
    <scope>NUCLEOTIDE SEQUENCE</scope>
    <source>
        <strain evidence="7">KIOM G15050</strain>
    </source>
</reference>
<evidence type="ECO:0000313" key="7">
    <source>
        <dbReference type="EMBL" id="KAF7998820.1"/>
    </source>
</evidence>
<name>A0A8H7GJX0_9ASCO</name>
<evidence type="ECO:0000256" key="5">
    <source>
        <dbReference type="SAM" id="SignalP"/>
    </source>
</evidence>
<dbReference type="Gene3D" id="2.40.70.10">
    <property type="entry name" value="Acid Proteases"/>
    <property type="match status" value="2"/>
</dbReference>
<evidence type="ECO:0000313" key="8">
    <source>
        <dbReference type="Proteomes" id="UP000649328"/>
    </source>
</evidence>
<dbReference type="Pfam" id="PF00026">
    <property type="entry name" value="Asp"/>
    <property type="match status" value="1"/>
</dbReference>
<sequence length="368" mass="40461">MKLIVFLPYVIASVRSALIPDMDSDSGPSPLKIDFKIHRSNESSGENNDRFAFGKRNGYPVLIIDYADVIYYTDMNLGSDKQPGSVWIDTGSSIMWVPENNYDPSTSTTSYDTGNPFTIGYIDGTTYTGEYYLDTVEFGDSGPELSKFYFAKSSKSGSHGLLGLADLYDSSSRRDSNLIWSLHDQGLISKASYSLFLGPDHGSGSVIFGGVDTEKYTGDLVSYDLSTYQLDSRVPVESVSINGKVIPQLGEFVLDSGTSLGLVSQELLDELDVAFNSTIKNGNHYVDCDQPNDKFLEFDFGKNVIRVPFSNALARIGDTCYLGFTYNNGVQILGDAFLRNAYVYFDFSNKRVALAQALYSDSSNIISA</sequence>
<evidence type="ECO:0000259" key="6">
    <source>
        <dbReference type="PROSITE" id="PS51767"/>
    </source>
</evidence>
<dbReference type="OrthoDB" id="771136at2759"/>
<organism evidence="7 8">
    <name type="scientific">Metschnikowia pulcherrima</name>
    <dbReference type="NCBI Taxonomy" id="27326"/>
    <lineage>
        <taxon>Eukaryota</taxon>
        <taxon>Fungi</taxon>
        <taxon>Dikarya</taxon>
        <taxon>Ascomycota</taxon>
        <taxon>Saccharomycotina</taxon>
        <taxon>Pichiomycetes</taxon>
        <taxon>Metschnikowiaceae</taxon>
        <taxon>Metschnikowia</taxon>
    </lineage>
</organism>
<dbReference type="EMBL" id="JACBPP010000010">
    <property type="protein sequence ID" value="KAF7998820.1"/>
    <property type="molecule type" value="Genomic_DNA"/>
</dbReference>
<keyword evidence="8" id="KW-1185">Reference proteome</keyword>
<protein>
    <recommendedName>
        <fullName evidence="6">Peptidase A1 domain-containing protein</fullName>
    </recommendedName>
</protein>
<dbReference type="InterPro" id="IPR033121">
    <property type="entry name" value="PEPTIDASE_A1"/>
</dbReference>
<keyword evidence="5" id="KW-0732">Signal</keyword>
<feature type="signal peptide" evidence="5">
    <location>
        <begin position="1"/>
        <end position="16"/>
    </location>
</feature>
<evidence type="ECO:0000256" key="1">
    <source>
        <dbReference type="ARBA" id="ARBA00007447"/>
    </source>
</evidence>
<feature type="disulfide bond" evidence="4">
    <location>
        <begin position="288"/>
        <end position="320"/>
    </location>
</feature>
<evidence type="ECO:0000256" key="3">
    <source>
        <dbReference type="PIRSR" id="PIRSR601461-1"/>
    </source>
</evidence>
<dbReference type="SUPFAM" id="SSF50630">
    <property type="entry name" value="Acid proteases"/>
    <property type="match status" value="1"/>
</dbReference>
<gene>
    <name evidence="7" type="ORF">HF325_006352</name>
</gene>
<accession>A0A8H7GJX0</accession>
<dbReference type="AlphaFoldDB" id="A0A8H7GJX0"/>
<dbReference type="InterPro" id="IPR001461">
    <property type="entry name" value="Aspartic_peptidase_A1"/>
</dbReference>
<dbReference type="Proteomes" id="UP000649328">
    <property type="component" value="Unassembled WGS sequence"/>
</dbReference>
<dbReference type="PROSITE" id="PS51767">
    <property type="entry name" value="PEPTIDASE_A1"/>
    <property type="match status" value="1"/>
</dbReference>
<dbReference type="PANTHER" id="PTHR47966">
    <property type="entry name" value="BETA-SITE APP-CLEAVING ENZYME, ISOFORM A-RELATED"/>
    <property type="match status" value="1"/>
</dbReference>
<keyword evidence="2 4" id="KW-1015">Disulfide bond</keyword>
<feature type="active site" evidence="3">
    <location>
        <position position="255"/>
    </location>
</feature>
<dbReference type="GO" id="GO:0006508">
    <property type="term" value="P:proteolysis"/>
    <property type="evidence" value="ECO:0007669"/>
    <property type="project" value="InterPro"/>
</dbReference>
<dbReference type="InterPro" id="IPR021109">
    <property type="entry name" value="Peptidase_aspartic_dom_sf"/>
</dbReference>
<feature type="active site" evidence="3">
    <location>
        <position position="89"/>
    </location>
</feature>
<evidence type="ECO:0000256" key="2">
    <source>
        <dbReference type="ARBA" id="ARBA00023157"/>
    </source>
</evidence>
<feature type="domain" description="Peptidase A1" evidence="6">
    <location>
        <begin position="71"/>
        <end position="355"/>
    </location>
</feature>
<dbReference type="PRINTS" id="PR00792">
    <property type="entry name" value="PEPSIN"/>
</dbReference>